<proteinExistence type="predicted"/>
<organism evidence="1 2">
    <name type="scientific">Caldibacillus debilis</name>
    <dbReference type="NCBI Taxonomy" id="301148"/>
    <lineage>
        <taxon>Bacteria</taxon>
        <taxon>Bacillati</taxon>
        <taxon>Bacillota</taxon>
        <taxon>Bacilli</taxon>
        <taxon>Bacillales</taxon>
        <taxon>Bacillaceae</taxon>
        <taxon>Caldibacillus</taxon>
    </lineage>
</organism>
<dbReference type="EMBL" id="LQYT01000119">
    <property type="protein sequence ID" value="KYD10395.1"/>
    <property type="molecule type" value="Genomic_DNA"/>
</dbReference>
<name>A0A150LDS7_9BACI</name>
<evidence type="ECO:0000313" key="2">
    <source>
        <dbReference type="Proteomes" id="UP000075683"/>
    </source>
</evidence>
<evidence type="ECO:0000313" key="1">
    <source>
        <dbReference type="EMBL" id="KYD10395.1"/>
    </source>
</evidence>
<dbReference type="AlphaFoldDB" id="A0A150LDS7"/>
<dbReference type="Proteomes" id="UP000075683">
    <property type="component" value="Unassembled WGS sequence"/>
</dbReference>
<reference evidence="1 2" key="1">
    <citation type="submission" date="2016-01" db="EMBL/GenBank/DDBJ databases">
        <title>Draft Genome Sequences of Seven Thermophilic Sporeformers Isolated from Foods.</title>
        <authorList>
            <person name="Berendsen E.M."/>
            <person name="Wells-Bennik M.H."/>
            <person name="Krawcyk A.O."/>
            <person name="De Jong A."/>
            <person name="Holsappel S."/>
            <person name="Eijlander R.T."/>
            <person name="Kuipers O.P."/>
        </authorList>
    </citation>
    <scope>NUCLEOTIDE SEQUENCE [LARGE SCALE GENOMIC DNA]</scope>
    <source>
        <strain evidence="1 2">B4135</strain>
    </source>
</reference>
<gene>
    <name evidence="1" type="ORF">B4135_3570</name>
</gene>
<sequence length="40" mass="4729">MQPGTRRVFYISRIEIFGRPTIIFVKTSGIKLERGLDIYR</sequence>
<dbReference type="STRING" id="301148.B4135_3570"/>
<comment type="caution">
    <text evidence="1">The sequence shown here is derived from an EMBL/GenBank/DDBJ whole genome shotgun (WGS) entry which is preliminary data.</text>
</comment>
<accession>A0A150LDS7</accession>
<protein>
    <submittedName>
        <fullName evidence="1">Uncharacterized protein</fullName>
    </submittedName>
</protein>